<evidence type="ECO:0000313" key="2">
    <source>
        <dbReference type="Proteomes" id="UP000799538"/>
    </source>
</evidence>
<sequence>MQCPLSPVLLVLEPPVSPVQVFIPLLPGVSHFPQPSLARPNLSHRVLQPHTSAILSLKMTAWLIHSCLSIMVVIRARCGTTTSLVLDTMLRVT</sequence>
<gene>
    <name evidence="1" type="ORF">BDZ85DRAFT_269926</name>
</gene>
<dbReference type="AlphaFoldDB" id="A0A6A6FZH8"/>
<dbReference type="EMBL" id="ML992532">
    <property type="protein sequence ID" value="KAF2218658.1"/>
    <property type="molecule type" value="Genomic_DNA"/>
</dbReference>
<name>A0A6A6FZH8_9PEZI</name>
<evidence type="ECO:0000313" key="1">
    <source>
        <dbReference type="EMBL" id="KAF2218658.1"/>
    </source>
</evidence>
<protein>
    <submittedName>
        <fullName evidence="1">Uncharacterized protein</fullName>
    </submittedName>
</protein>
<proteinExistence type="predicted"/>
<keyword evidence="2" id="KW-1185">Reference proteome</keyword>
<organism evidence="1 2">
    <name type="scientific">Elsinoe ampelina</name>
    <dbReference type="NCBI Taxonomy" id="302913"/>
    <lineage>
        <taxon>Eukaryota</taxon>
        <taxon>Fungi</taxon>
        <taxon>Dikarya</taxon>
        <taxon>Ascomycota</taxon>
        <taxon>Pezizomycotina</taxon>
        <taxon>Dothideomycetes</taxon>
        <taxon>Dothideomycetidae</taxon>
        <taxon>Myriangiales</taxon>
        <taxon>Elsinoaceae</taxon>
        <taxon>Elsinoe</taxon>
    </lineage>
</organism>
<accession>A0A6A6FZH8</accession>
<dbReference type="Proteomes" id="UP000799538">
    <property type="component" value="Unassembled WGS sequence"/>
</dbReference>
<reference evidence="2" key="1">
    <citation type="journal article" date="2020" name="Stud. Mycol.">
        <title>101 Dothideomycetes genomes: A test case for predicting lifestyles and emergence of pathogens.</title>
        <authorList>
            <person name="Haridas S."/>
            <person name="Albert R."/>
            <person name="Binder M."/>
            <person name="Bloem J."/>
            <person name="LaButti K."/>
            <person name="Salamov A."/>
            <person name="Andreopoulos B."/>
            <person name="Baker S."/>
            <person name="Barry K."/>
            <person name="Bills G."/>
            <person name="Bluhm B."/>
            <person name="Cannon C."/>
            <person name="Castanera R."/>
            <person name="Culley D."/>
            <person name="Daum C."/>
            <person name="Ezra D."/>
            <person name="Gonzalez J."/>
            <person name="Henrissat B."/>
            <person name="Kuo A."/>
            <person name="Liang C."/>
            <person name="Lipzen A."/>
            <person name="Lutzoni F."/>
            <person name="Magnuson J."/>
            <person name="Mondo S."/>
            <person name="Nolan M."/>
            <person name="Ohm R."/>
            <person name="Pangilinan J."/>
            <person name="Park H.-J."/>
            <person name="Ramirez L."/>
            <person name="Alfaro M."/>
            <person name="Sun H."/>
            <person name="Tritt A."/>
            <person name="Yoshinaga Y."/>
            <person name="Zwiers L.-H."/>
            <person name="Turgeon B."/>
            <person name="Goodwin S."/>
            <person name="Spatafora J."/>
            <person name="Crous P."/>
            <person name="Grigoriev I."/>
        </authorList>
    </citation>
    <scope>NUCLEOTIDE SEQUENCE [LARGE SCALE GENOMIC DNA]</scope>
    <source>
        <strain evidence="2">CECT 20119</strain>
    </source>
</reference>